<dbReference type="OrthoDB" id="2385417at2759"/>
<comment type="caution">
    <text evidence="1">The sequence shown here is derived from an EMBL/GenBank/DDBJ whole genome shotgun (WGS) entry which is preliminary data.</text>
</comment>
<dbReference type="EMBL" id="CAJVPQ010003318">
    <property type="protein sequence ID" value="CAG8624649.1"/>
    <property type="molecule type" value="Genomic_DNA"/>
</dbReference>
<reference evidence="1" key="1">
    <citation type="submission" date="2021-06" db="EMBL/GenBank/DDBJ databases">
        <authorList>
            <person name="Kallberg Y."/>
            <person name="Tangrot J."/>
            <person name="Rosling A."/>
        </authorList>
    </citation>
    <scope>NUCLEOTIDE SEQUENCE</scope>
    <source>
        <strain evidence="1">UK204</strain>
    </source>
</reference>
<dbReference type="Proteomes" id="UP000789570">
    <property type="component" value="Unassembled WGS sequence"/>
</dbReference>
<name>A0A9N9D6V5_9GLOM</name>
<evidence type="ECO:0000313" key="2">
    <source>
        <dbReference type="Proteomes" id="UP000789570"/>
    </source>
</evidence>
<accession>A0A9N9D6V5</accession>
<proteinExistence type="predicted"/>
<protein>
    <submittedName>
        <fullName evidence="1">6719_t:CDS:1</fullName>
    </submittedName>
</protein>
<keyword evidence="2" id="KW-1185">Reference proteome</keyword>
<dbReference type="AlphaFoldDB" id="A0A9N9D6V5"/>
<organism evidence="1 2">
    <name type="scientific">Funneliformis caledonium</name>
    <dbReference type="NCBI Taxonomy" id="1117310"/>
    <lineage>
        <taxon>Eukaryota</taxon>
        <taxon>Fungi</taxon>
        <taxon>Fungi incertae sedis</taxon>
        <taxon>Mucoromycota</taxon>
        <taxon>Glomeromycotina</taxon>
        <taxon>Glomeromycetes</taxon>
        <taxon>Glomerales</taxon>
        <taxon>Glomeraceae</taxon>
        <taxon>Funneliformis</taxon>
    </lineage>
</organism>
<feature type="non-terminal residue" evidence="1">
    <location>
        <position position="385"/>
    </location>
</feature>
<evidence type="ECO:0000313" key="1">
    <source>
        <dbReference type="EMBL" id="CAG8624649.1"/>
    </source>
</evidence>
<gene>
    <name evidence="1" type="ORF">FCALED_LOCUS9739</name>
</gene>
<sequence>KEVEDFKYSKRQEYRLYRLALKALSGDQAETSLLNFEISKWINNIKNHFKIKQINSDLYLEVALLLDEKSSEIVKNFWLLIDKECFKHEIENIQLDYTKQGDESNRKKKKKSVSGKERVHYPDTSHTIPLSQQSEFINSGYTTLSSHSLALNCSLVEPLMLVDRINNLFIGKDEVDDILVIDDVDDLCFIGRDLADDYKIEEINVSHLFQKYQNNSINISKAEDMIHQRIILTQQTALDAECEAKFRNTIKTLPFTKIKNDLSEMTLVTNYLDRIMRRMLHDPNRHIIKWSNMGFNKSKARKLEGRAKQPDFVVSVIHQLQICGVIFVGEISPLSEKNNIYKNCKDLIRIGIFMKDCLDIGIGKGADLKVLGFQYISRNTRWISM</sequence>